<reference evidence="2" key="1">
    <citation type="submission" date="2020-10" db="EMBL/GenBank/DDBJ databases">
        <authorList>
            <person name="Gilroy R."/>
        </authorList>
    </citation>
    <scope>NUCLEOTIDE SEQUENCE</scope>
    <source>
        <strain evidence="2">7293</strain>
    </source>
</reference>
<protein>
    <submittedName>
        <fullName evidence="2">ATP-binding protein</fullName>
    </submittedName>
</protein>
<name>A0A9D9DYS4_9SPIO</name>
<evidence type="ECO:0000313" key="2">
    <source>
        <dbReference type="EMBL" id="MBO8436352.1"/>
    </source>
</evidence>
<dbReference type="PANTHER" id="PTHR33295:SF20">
    <property type="entry name" value="ATPASE"/>
    <property type="match status" value="1"/>
</dbReference>
<gene>
    <name evidence="2" type="ORF">IAA97_05185</name>
</gene>
<dbReference type="Pfam" id="PF13635">
    <property type="entry name" value="DUF4143"/>
    <property type="match status" value="1"/>
</dbReference>
<organism evidence="2 3">
    <name type="scientific">Candidatus Ornithospirochaeta stercoripullorum</name>
    <dbReference type="NCBI Taxonomy" id="2840899"/>
    <lineage>
        <taxon>Bacteria</taxon>
        <taxon>Pseudomonadati</taxon>
        <taxon>Spirochaetota</taxon>
        <taxon>Spirochaetia</taxon>
        <taxon>Spirochaetales</taxon>
        <taxon>Spirochaetaceae</taxon>
        <taxon>Spirochaetaceae incertae sedis</taxon>
        <taxon>Candidatus Ornithospirochaeta</taxon>
    </lineage>
</organism>
<dbReference type="Proteomes" id="UP000823615">
    <property type="component" value="Unassembled WGS sequence"/>
</dbReference>
<comment type="caution">
    <text evidence="2">The sequence shown here is derived from an EMBL/GenBank/DDBJ whole genome shotgun (WGS) entry which is preliminary data.</text>
</comment>
<dbReference type="AlphaFoldDB" id="A0A9D9DYS4"/>
<proteinExistence type="predicted"/>
<keyword evidence="2" id="KW-0067">ATP-binding</keyword>
<evidence type="ECO:0000313" key="3">
    <source>
        <dbReference type="Proteomes" id="UP000823615"/>
    </source>
</evidence>
<sequence length="193" mass="22562">MTNLDLFSRVIDFMLDNMGKTFSGASVVRFLKGQGRTQNIEQVYDYIRWLEEAFVVFRCQRYDLRGKEILVTQEKYYLSDHSLLYCLKGFRGTDTASVMENIVYLELRRRGYNVYVGKLYDKEIDFVAEKGKGLEKLYVQVCRSMPSASDREIANLKAIRDDYQKVVVTLDKYGIDNVDGIRIIPLDRFLLDK</sequence>
<dbReference type="PANTHER" id="PTHR33295">
    <property type="entry name" value="ATPASE"/>
    <property type="match status" value="1"/>
</dbReference>
<feature type="domain" description="DUF4143" evidence="1">
    <location>
        <begin position="3"/>
        <end position="133"/>
    </location>
</feature>
<dbReference type="GO" id="GO:0005524">
    <property type="term" value="F:ATP binding"/>
    <property type="evidence" value="ECO:0007669"/>
    <property type="project" value="UniProtKB-KW"/>
</dbReference>
<accession>A0A9D9DYS4</accession>
<dbReference type="InterPro" id="IPR025420">
    <property type="entry name" value="DUF4143"/>
</dbReference>
<keyword evidence="2" id="KW-0547">Nucleotide-binding</keyword>
<dbReference type="EMBL" id="JADIMT010000064">
    <property type="protein sequence ID" value="MBO8436352.1"/>
    <property type="molecule type" value="Genomic_DNA"/>
</dbReference>
<evidence type="ECO:0000259" key="1">
    <source>
        <dbReference type="Pfam" id="PF13635"/>
    </source>
</evidence>
<reference evidence="2" key="2">
    <citation type="journal article" date="2021" name="PeerJ">
        <title>Extensive microbial diversity within the chicken gut microbiome revealed by metagenomics and culture.</title>
        <authorList>
            <person name="Gilroy R."/>
            <person name="Ravi A."/>
            <person name="Getino M."/>
            <person name="Pursley I."/>
            <person name="Horton D.L."/>
            <person name="Alikhan N.F."/>
            <person name="Baker D."/>
            <person name="Gharbi K."/>
            <person name="Hall N."/>
            <person name="Watson M."/>
            <person name="Adriaenssens E.M."/>
            <person name="Foster-Nyarko E."/>
            <person name="Jarju S."/>
            <person name="Secka A."/>
            <person name="Antonio M."/>
            <person name="Oren A."/>
            <person name="Chaudhuri R.R."/>
            <person name="La Ragione R."/>
            <person name="Hildebrand F."/>
            <person name="Pallen M.J."/>
        </authorList>
    </citation>
    <scope>NUCLEOTIDE SEQUENCE</scope>
    <source>
        <strain evidence="2">7293</strain>
    </source>
</reference>